<evidence type="ECO:0000313" key="5">
    <source>
        <dbReference type="EMBL" id="CAD8930322.1"/>
    </source>
</evidence>
<accession>A0A7S1CX64</accession>
<dbReference type="InterPro" id="IPR016055">
    <property type="entry name" value="A-D-PHexomutase_a/b/a-I/II/III"/>
</dbReference>
<dbReference type="EMBL" id="HBFW01002080">
    <property type="protein sequence ID" value="CAD8930322.1"/>
    <property type="molecule type" value="Transcribed_RNA"/>
</dbReference>
<dbReference type="GO" id="GO:0005634">
    <property type="term" value="C:nucleus"/>
    <property type="evidence" value="ECO:0007669"/>
    <property type="project" value="TreeGrafter"/>
</dbReference>
<dbReference type="Gene3D" id="3.40.120.10">
    <property type="entry name" value="Alpha-D-Glucose-1,6-Bisphosphate, subunit A, domain 3"/>
    <property type="match status" value="1"/>
</dbReference>
<feature type="domain" description="Alpha-D-phosphohexomutase alpha/beta/alpha" evidence="4">
    <location>
        <begin position="3"/>
        <end position="100"/>
    </location>
</feature>
<evidence type="ECO:0000256" key="2">
    <source>
        <dbReference type="ARBA" id="ARBA00022842"/>
    </source>
</evidence>
<protein>
    <recommendedName>
        <fullName evidence="4">Alpha-D-phosphohexomutase alpha/beta/alpha domain-containing protein</fullName>
    </recommendedName>
</protein>
<dbReference type="GO" id="GO:0046872">
    <property type="term" value="F:metal ion binding"/>
    <property type="evidence" value="ECO:0007669"/>
    <property type="project" value="UniProtKB-KW"/>
</dbReference>
<dbReference type="InterPro" id="IPR036900">
    <property type="entry name" value="A-D-PHexomutase_C_sf"/>
</dbReference>
<dbReference type="PANTHER" id="PTHR45745:SF1">
    <property type="entry name" value="PHOSPHOGLUCOMUTASE 2B-RELATED"/>
    <property type="match status" value="1"/>
</dbReference>
<evidence type="ECO:0000259" key="4">
    <source>
        <dbReference type="Pfam" id="PF02880"/>
    </source>
</evidence>
<dbReference type="InterPro" id="IPR005846">
    <property type="entry name" value="A-D-PHexomutase_a/b/a-III"/>
</dbReference>
<dbReference type="AlphaFoldDB" id="A0A7S1CX64"/>
<dbReference type="GO" id="GO:0005975">
    <property type="term" value="P:carbohydrate metabolic process"/>
    <property type="evidence" value="ECO:0007669"/>
    <property type="project" value="InterPro"/>
</dbReference>
<keyword evidence="2" id="KW-0460">Magnesium</keyword>
<evidence type="ECO:0000256" key="3">
    <source>
        <dbReference type="ARBA" id="ARBA00023235"/>
    </source>
</evidence>
<dbReference type="SUPFAM" id="SSF53738">
    <property type="entry name" value="Phosphoglucomutase, first 3 domains"/>
    <property type="match status" value="1"/>
</dbReference>
<reference evidence="5" key="1">
    <citation type="submission" date="2021-01" db="EMBL/GenBank/DDBJ databases">
        <authorList>
            <person name="Corre E."/>
            <person name="Pelletier E."/>
            <person name="Niang G."/>
            <person name="Scheremetjew M."/>
            <person name="Finn R."/>
            <person name="Kale V."/>
            <person name="Holt S."/>
            <person name="Cochrane G."/>
            <person name="Meng A."/>
            <person name="Brown T."/>
            <person name="Cohen L."/>
        </authorList>
    </citation>
    <scope>NUCLEOTIDE SEQUENCE</scope>
    <source>
        <strain evidence="5">ECT3854</strain>
    </source>
</reference>
<keyword evidence="3" id="KW-0413">Isomerase</keyword>
<dbReference type="SUPFAM" id="SSF55957">
    <property type="entry name" value="Phosphoglucomutase, C-terminal domain"/>
    <property type="match status" value="1"/>
</dbReference>
<name>A0A7S1CX64_CYCTE</name>
<dbReference type="GO" id="GO:0006166">
    <property type="term" value="P:purine ribonucleoside salvage"/>
    <property type="evidence" value="ECO:0007669"/>
    <property type="project" value="TreeGrafter"/>
</dbReference>
<dbReference type="Pfam" id="PF02880">
    <property type="entry name" value="PGM_PMM_III"/>
    <property type="match status" value="1"/>
</dbReference>
<gene>
    <name evidence="5" type="ORF">CTEN0397_LOCUS1344</name>
</gene>
<proteinExistence type="predicted"/>
<organism evidence="5">
    <name type="scientific">Cyclophora tenuis</name>
    <name type="common">Marine diatom</name>
    <dbReference type="NCBI Taxonomy" id="216820"/>
    <lineage>
        <taxon>Eukaryota</taxon>
        <taxon>Sar</taxon>
        <taxon>Stramenopiles</taxon>
        <taxon>Ochrophyta</taxon>
        <taxon>Bacillariophyta</taxon>
        <taxon>Fragilariophyceae</taxon>
        <taxon>Fragilariophycidae</taxon>
        <taxon>Cyclophorales</taxon>
        <taxon>Cyclophoraceae</taxon>
        <taxon>Cyclophora</taxon>
    </lineage>
</organism>
<evidence type="ECO:0000256" key="1">
    <source>
        <dbReference type="ARBA" id="ARBA00022723"/>
    </source>
</evidence>
<keyword evidence="1" id="KW-0479">Metal-binding</keyword>
<dbReference type="GO" id="GO:0008973">
    <property type="term" value="F:phosphopentomutase activity"/>
    <property type="evidence" value="ECO:0007669"/>
    <property type="project" value="TreeGrafter"/>
</dbReference>
<dbReference type="PANTHER" id="PTHR45745">
    <property type="entry name" value="PHOSPHOMANNOMUTASE 45A"/>
    <property type="match status" value="1"/>
</dbReference>
<sequence length="234" mass="26080">MCASIVSSHMIGAIAKSEGFRFEATLTGFKWIGTRAAELDRDEGYRSIFCYEEAIGFCCGGVIFDKDGISAMAVFAQLACNVYSRGLTLASHLQTLYDKYGEFVSNNGYYIYEDKMVVFEIFDRIRRNGYPRAVGGYDVEFIRDLGDPGYDSGQPDNRPVLPTSASSPMMTISFKNGCVAQLRPSGTEPKFKYYLEMRGRPGVPRREVEADLLLMSDIILEELLKPSQSGLVKV</sequence>